<dbReference type="Pfam" id="PF00657">
    <property type="entry name" value="Lipase_GDSL"/>
    <property type="match status" value="1"/>
</dbReference>
<proteinExistence type="inferred from homology"/>
<dbReference type="InterPro" id="IPR050592">
    <property type="entry name" value="GDSL_lipolytic_enzyme"/>
</dbReference>
<organism evidence="2 3">
    <name type="scientific">Carnegiea gigantea</name>
    <dbReference type="NCBI Taxonomy" id="171969"/>
    <lineage>
        <taxon>Eukaryota</taxon>
        <taxon>Viridiplantae</taxon>
        <taxon>Streptophyta</taxon>
        <taxon>Embryophyta</taxon>
        <taxon>Tracheophyta</taxon>
        <taxon>Spermatophyta</taxon>
        <taxon>Magnoliopsida</taxon>
        <taxon>eudicotyledons</taxon>
        <taxon>Gunneridae</taxon>
        <taxon>Pentapetalae</taxon>
        <taxon>Caryophyllales</taxon>
        <taxon>Cactineae</taxon>
        <taxon>Cactaceae</taxon>
        <taxon>Cactoideae</taxon>
        <taxon>Echinocereeae</taxon>
        <taxon>Carnegiea</taxon>
    </lineage>
</organism>
<evidence type="ECO:0000256" key="1">
    <source>
        <dbReference type="ARBA" id="ARBA00008668"/>
    </source>
</evidence>
<evidence type="ECO:0000313" key="3">
    <source>
        <dbReference type="Proteomes" id="UP001153076"/>
    </source>
</evidence>
<gene>
    <name evidence="2" type="ORF">Cgig2_001898</name>
</gene>
<reference evidence="2" key="1">
    <citation type="submission" date="2022-04" db="EMBL/GenBank/DDBJ databases">
        <title>Carnegiea gigantea Genome sequencing and assembly v2.</title>
        <authorList>
            <person name="Copetti D."/>
            <person name="Sanderson M.J."/>
            <person name="Burquez A."/>
            <person name="Wojciechowski M.F."/>
        </authorList>
    </citation>
    <scope>NUCLEOTIDE SEQUENCE</scope>
    <source>
        <strain evidence="2">SGP5-SGP5p</strain>
        <tissue evidence="2">Aerial part</tissue>
    </source>
</reference>
<dbReference type="GO" id="GO:0016788">
    <property type="term" value="F:hydrolase activity, acting on ester bonds"/>
    <property type="evidence" value="ECO:0007669"/>
    <property type="project" value="InterPro"/>
</dbReference>
<dbReference type="Proteomes" id="UP001153076">
    <property type="component" value="Unassembled WGS sequence"/>
</dbReference>
<dbReference type="InterPro" id="IPR001087">
    <property type="entry name" value="GDSL"/>
</dbReference>
<dbReference type="OrthoDB" id="1600564at2759"/>
<dbReference type="PANTHER" id="PTHR45642">
    <property type="entry name" value="GDSL ESTERASE/LIPASE EXL3"/>
    <property type="match status" value="1"/>
</dbReference>
<dbReference type="Gene3D" id="3.40.50.1110">
    <property type="entry name" value="SGNH hydrolase"/>
    <property type="match status" value="1"/>
</dbReference>
<keyword evidence="3" id="KW-1185">Reference proteome</keyword>
<sequence>MSTQLDYFKEYKTRIEKTIGVEQARDHIRKALFLVSAGTNDFVVNYYTVPLRRRMYTVSQYQEFLVQNVHEFIKSLWELGARKIGVVGLPPMGCLPVVITLKSNSISQRGCIESLSSVARDYNELLQTRLFGLELMLQDCVTKIVYVDAYSPMAAMAHGTGNFNYIRHNDPGQKQ</sequence>
<dbReference type="PANTHER" id="PTHR45642:SF3">
    <property type="entry name" value="OS09G0540400 PROTEIN"/>
    <property type="match status" value="1"/>
</dbReference>
<dbReference type="EMBL" id="JAKOGI010001301">
    <property type="protein sequence ID" value="KAJ8426372.1"/>
    <property type="molecule type" value="Genomic_DNA"/>
</dbReference>
<evidence type="ECO:0008006" key="4">
    <source>
        <dbReference type="Google" id="ProtNLM"/>
    </source>
</evidence>
<dbReference type="AlphaFoldDB" id="A0A9Q1GVU1"/>
<accession>A0A9Q1GVU1</accession>
<dbReference type="InterPro" id="IPR036514">
    <property type="entry name" value="SGNH_hydro_sf"/>
</dbReference>
<protein>
    <recommendedName>
        <fullName evidence="4">GDSL esterase/lipase</fullName>
    </recommendedName>
</protein>
<comment type="caution">
    <text evidence="2">The sequence shown here is derived from an EMBL/GenBank/DDBJ whole genome shotgun (WGS) entry which is preliminary data.</text>
</comment>
<name>A0A9Q1GVU1_9CARY</name>
<evidence type="ECO:0000313" key="2">
    <source>
        <dbReference type="EMBL" id="KAJ8426372.1"/>
    </source>
</evidence>
<comment type="similarity">
    <text evidence="1">Belongs to the 'GDSL' lipolytic enzyme family.</text>
</comment>